<dbReference type="InterPro" id="IPR012939">
    <property type="entry name" value="Glyco_hydro_92"/>
</dbReference>
<organism evidence="3 4">
    <name type="scientific">Paenibacillus borealis</name>
    <dbReference type="NCBI Taxonomy" id="160799"/>
    <lineage>
        <taxon>Bacteria</taxon>
        <taxon>Bacillati</taxon>
        <taxon>Bacillota</taxon>
        <taxon>Bacilli</taxon>
        <taxon>Bacillales</taxon>
        <taxon>Paenibacillaceae</taxon>
        <taxon>Paenibacillus</taxon>
    </lineage>
</organism>
<evidence type="ECO:0000259" key="2">
    <source>
        <dbReference type="Pfam" id="PF17678"/>
    </source>
</evidence>
<proteinExistence type="predicted"/>
<dbReference type="NCBIfam" id="TIGR01180">
    <property type="entry name" value="aman2_put"/>
    <property type="match status" value="1"/>
</dbReference>
<dbReference type="InterPro" id="IPR014718">
    <property type="entry name" value="GH-type_carb-bd"/>
</dbReference>
<dbReference type="PANTHER" id="PTHR12143:SF43">
    <property type="entry name" value="PUTATIVE-RELATED"/>
    <property type="match status" value="1"/>
</dbReference>
<protein>
    <recommendedName>
        <fullName evidence="5">Alpha-mannosidase</fullName>
    </recommendedName>
</protein>
<dbReference type="HOGENOM" id="CLU_003690_4_2_9"/>
<dbReference type="GO" id="GO:0006516">
    <property type="term" value="P:glycoprotein catabolic process"/>
    <property type="evidence" value="ECO:0007669"/>
    <property type="project" value="TreeGrafter"/>
</dbReference>
<name>A0A089MQG5_PAEBO</name>
<dbReference type="InterPro" id="IPR008928">
    <property type="entry name" value="6-hairpin_glycosidase_sf"/>
</dbReference>
<dbReference type="AlphaFoldDB" id="A0A089MQG5"/>
<accession>A0A089MQG5</accession>
<dbReference type="GO" id="GO:0005975">
    <property type="term" value="P:carbohydrate metabolic process"/>
    <property type="evidence" value="ECO:0007669"/>
    <property type="project" value="InterPro"/>
</dbReference>
<dbReference type="PANTHER" id="PTHR12143">
    <property type="entry name" value="PEPTIDE N-GLYCANASE PNGASE -RELATED"/>
    <property type="match status" value="1"/>
</dbReference>
<feature type="domain" description="Glycosyl hydrolase family 92 N-terminal" evidence="2">
    <location>
        <begin position="7"/>
        <end position="238"/>
    </location>
</feature>
<dbReference type="InterPro" id="IPR041371">
    <property type="entry name" value="GH92_N"/>
</dbReference>
<sequence length="719" mass="79955">MRRRVEYVDPFIGVDGENNCLCGPYLPGSIVRLGPDTLPPQLSHGYDSSRPIIRFSHTHVSGTGGGGRYGNVGFTPYTGMQRFHIDPYLKENEHAEAGYYSVQLMPASIQAELTSTARTGIHRYSFSARDAANLLIDAGSVIQVGGDEPGKTTGVSTGGYLEVISEYEIAGRSDLRGGWGHEFPYSVYFYIRFDQPMKSSLLADAGGVRRSPSVDGPNCKASLSFGDCGVLVAKTGISYVSVGKARASVDREASAGFDEIRQAASSIWEDKLSRVTVEGGSEEHTRLFYTLMTRLFCMPSDLGVDDENFAWESGVRHFTDLYALWDSVRNANSLITLLDPQLEADILNCLLDIADHTGWLPDAWIMGHSAMIQGGSSADVLFCEAALKNLEGIDYAKALKQMRKNNEVPSPDTWLYGRHLKDYHALGYLSTDVKKNCVSRHMEYTYQDWCIGRLAEVLGEEETAETYYASSEKLWNLWREDLKCFAPRLPGGEWAGSFDPTSCLPDSWNDPYFYEGTSLQWSFSTHHDFHELVERHGGKDAFIGHLDRFFDGGFYNSKETMLHIPYLYIYAGRPDRAADRVRECLTKYFRAERDGLGDNEDMGCQSAFFICSAMGLYPLMGQDIYFLVPPLFNKVTLMLGAKETPVPLTIETQGECSGSGNRYIRSASINGKALNRAWVRHEEIAGGGTLLLKLGSEPGEWGSMIPPSPLKEWEPRTFA</sequence>
<keyword evidence="4" id="KW-1185">Reference proteome</keyword>
<feature type="domain" description="Glycosyl hydrolase family 92" evidence="1">
    <location>
        <begin position="244"/>
        <end position="695"/>
    </location>
</feature>
<reference evidence="3" key="1">
    <citation type="submission" date="2014-08" db="EMBL/GenBank/DDBJ databases">
        <title>Comparative genomics of the Paenibacillus odorifer group.</title>
        <authorList>
            <person name="den Bakker H.C."/>
            <person name="Tsai Y.-C.Y.-C."/>
            <person name="Martin N."/>
            <person name="Korlach J."/>
            <person name="Wiedmann M."/>
        </authorList>
    </citation>
    <scope>NUCLEOTIDE SEQUENCE [LARGE SCALE GENOMIC DNA]</scope>
    <source>
        <strain evidence="3">DSM 13188</strain>
    </source>
</reference>
<evidence type="ECO:0000259" key="1">
    <source>
        <dbReference type="Pfam" id="PF07971"/>
    </source>
</evidence>
<dbReference type="Proteomes" id="UP000029518">
    <property type="component" value="Chromosome"/>
</dbReference>
<gene>
    <name evidence="3" type="ORF">PBOR_18690</name>
</gene>
<dbReference type="GO" id="GO:0005829">
    <property type="term" value="C:cytosol"/>
    <property type="evidence" value="ECO:0007669"/>
    <property type="project" value="TreeGrafter"/>
</dbReference>
<dbReference type="Pfam" id="PF17678">
    <property type="entry name" value="Glyco_hydro_92N"/>
    <property type="match status" value="1"/>
</dbReference>
<dbReference type="Gene3D" id="2.70.98.10">
    <property type="match status" value="1"/>
</dbReference>
<dbReference type="GO" id="GO:0000224">
    <property type="term" value="F:peptide-N4-(N-acetyl-beta-glucosaminyl)asparagine amidase activity"/>
    <property type="evidence" value="ECO:0007669"/>
    <property type="project" value="TreeGrafter"/>
</dbReference>
<dbReference type="RefSeq" id="WP_042213956.1">
    <property type="nucleotide sequence ID" value="NZ_CP009285.1"/>
</dbReference>
<evidence type="ECO:0000313" key="3">
    <source>
        <dbReference type="EMBL" id="AIQ58739.1"/>
    </source>
</evidence>
<dbReference type="KEGG" id="pbd:PBOR_18690"/>
<dbReference type="InterPro" id="IPR050883">
    <property type="entry name" value="PNGase"/>
</dbReference>
<dbReference type="Pfam" id="PF07971">
    <property type="entry name" value="Glyco_hydro_92"/>
    <property type="match status" value="1"/>
</dbReference>
<dbReference type="SUPFAM" id="SSF48208">
    <property type="entry name" value="Six-hairpin glycosidases"/>
    <property type="match status" value="1"/>
</dbReference>
<dbReference type="Gene3D" id="1.20.1610.10">
    <property type="entry name" value="alpha-1,2-mannosidases domains"/>
    <property type="match status" value="1"/>
</dbReference>
<dbReference type="Gene3D" id="3.30.2080.10">
    <property type="entry name" value="GH92 mannosidase domain"/>
    <property type="match status" value="1"/>
</dbReference>
<dbReference type="GO" id="GO:0030246">
    <property type="term" value="F:carbohydrate binding"/>
    <property type="evidence" value="ECO:0007669"/>
    <property type="project" value="InterPro"/>
</dbReference>
<dbReference type="Gene3D" id="1.20.1050.60">
    <property type="entry name" value="alpha-1,2-mannosidase"/>
    <property type="match status" value="1"/>
</dbReference>
<dbReference type="InterPro" id="IPR005887">
    <property type="entry name" value="GH92_a_mannosidase_put"/>
</dbReference>
<evidence type="ECO:0000313" key="4">
    <source>
        <dbReference type="Proteomes" id="UP000029518"/>
    </source>
</evidence>
<dbReference type="EMBL" id="CP009285">
    <property type="protein sequence ID" value="AIQ58739.1"/>
    <property type="molecule type" value="Genomic_DNA"/>
</dbReference>
<evidence type="ECO:0008006" key="5">
    <source>
        <dbReference type="Google" id="ProtNLM"/>
    </source>
</evidence>